<dbReference type="PROSITE" id="PS00108">
    <property type="entry name" value="PROTEIN_KINASE_ST"/>
    <property type="match status" value="1"/>
</dbReference>
<evidence type="ECO:0000313" key="3">
    <source>
        <dbReference type="EMBL" id="OWF47709.1"/>
    </source>
</evidence>
<dbReference type="Proteomes" id="UP000242188">
    <property type="component" value="Unassembled WGS sequence"/>
</dbReference>
<evidence type="ECO:0000259" key="2">
    <source>
        <dbReference type="PROSITE" id="PS50011"/>
    </source>
</evidence>
<organism evidence="3 4">
    <name type="scientific">Mizuhopecten yessoensis</name>
    <name type="common">Japanese scallop</name>
    <name type="synonym">Patinopecten yessoensis</name>
    <dbReference type="NCBI Taxonomy" id="6573"/>
    <lineage>
        <taxon>Eukaryota</taxon>
        <taxon>Metazoa</taxon>
        <taxon>Spiralia</taxon>
        <taxon>Lophotrochozoa</taxon>
        <taxon>Mollusca</taxon>
        <taxon>Bivalvia</taxon>
        <taxon>Autobranchia</taxon>
        <taxon>Pteriomorphia</taxon>
        <taxon>Pectinida</taxon>
        <taxon>Pectinoidea</taxon>
        <taxon>Pectinidae</taxon>
        <taxon>Mizuhopecten</taxon>
    </lineage>
</organism>
<accession>A0A210QG88</accession>
<dbReference type="InterPro" id="IPR011009">
    <property type="entry name" value="Kinase-like_dom_sf"/>
</dbReference>
<evidence type="ECO:0000313" key="4">
    <source>
        <dbReference type="Proteomes" id="UP000242188"/>
    </source>
</evidence>
<feature type="region of interest" description="Disordered" evidence="1">
    <location>
        <begin position="1"/>
        <end position="54"/>
    </location>
</feature>
<dbReference type="PROSITE" id="PS50011">
    <property type="entry name" value="PROTEIN_KINASE_DOM"/>
    <property type="match status" value="1"/>
</dbReference>
<sequence length="737" mass="82717">MVKPDNPTDDSLTANSYKAQLGKPIDDDETPRSREDSRRRPYAGIDSELPLNQGLDMQAQNGLQKEGGTGDIPQEQGDLDKTLTEMLVGKFSDIRGSHRRDQLSKHLGVSLHEHVQGSETILGVNVREPPTRRHDLEASYNIQTTDSGFKQQLVDLMDRPHYTRDPPKLVNVKFQVVGFLGKGAEAECFLCEDVNTKQRVVHKKYYGKPRERERDTLKTLRHKSIPAFYGTTVEDGRNVLRMEFCGEPLRHWKRNRPVTEADIWEISEQLTDVLSHLDNHNIIHRDIKPDNVCIQTASRGLIIKLIDFGSVQTAQDKVAQDGRLTAAYMAPEMWLLCMFSDTPVSSKSDVFACALTICYLVYDVDVVPQALSTNDENKMLREMIFNPSQVADYVMNTFPRDKYSQTLMNLLLKMLAGYPERRISAADAHKEIVTHCMRPVFETLNTEEFKEELGIDIVNNTVPLNIFTPLTTPSYTETVPAIVTLQGETDWLSTRTAVDGNCQTLSDILINPATSDVVQQYQPELTGQWAAAPSYATGLTLLIPTDQQTNGTLTQGTAETTTWTIAMNDGGNQQSFINGAVRTKPNQQSPSTLTDDSSYCYLHGLGEQVSELVPVNHDTGITAVPESRPQILNQEQLLLIQHSRDRNTQNTSVSNRAGVPNLKLGNCQLDEDCHDNINPAYPTKVPEPPAQQETINKLKDRLKTGARKRSCPVLPNEYTNIPNLDLIHCKKKRRKND</sequence>
<dbReference type="EMBL" id="NEDP02003819">
    <property type="protein sequence ID" value="OWF47709.1"/>
    <property type="molecule type" value="Genomic_DNA"/>
</dbReference>
<keyword evidence="3" id="KW-0808">Transferase</keyword>
<feature type="compositionally biased region" description="Basic and acidic residues" evidence="1">
    <location>
        <begin position="30"/>
        <end position="39"/>
    </location>
</feature>
<dbReference type="OrthoDB" id="6139608at2759"/>
<dbReference type="PANTHER" id="PTHR44167">
    <property type="entry name" value="OVARIAN-SPECIFIC SERINE/THREONINE-PROTEIN KINASE LOK-RELATED"/>
    <property type="match status" value="1"/>
</dbReference>
<dbReference type="STRING" id="6573.A0A210QG88"/>
<dbReference type="SUPFAM" id="SSF56112">
    <property type="entry name" value="Protein kinase-like (PK-like)"/>
    <property type="match status" value="1"/>
</dbReference>
<keyword evidence="4" id="KW-1185">Reference proteome</keyword>
<keyword evidence="3" id="KW-0418">Kinase</keyword>
<reference evidence="3 4" key="1">
    <citation type="journal article" date="2017" name="Nat. Ecol. Evol.">
        <title>Scallop genome provides insights into evolution of bilaterian karyotype and development.</title>
        <authorList>
            <person name="Wang S."/>
            <person name="Zhang J."/>
            <person name="Jiao W."/>
            <person name="Li J."/>
            <person name="Xun X."/>
            <person name="Sun Y."/>
            <person name="Guo X."/>
            <person name="Huan P."/>
            <person name="Dong B."/>
            <person name="Zhang L."/>
            <person name="Hu X."/>
            <person name="Sun X."/>
            <person name="Wang J."/>
            <person name="Zhao C."/>
            <person name="Wang Y."/>
            <person name="Wang D."/>
            <person name="Huang X."/>
            <person name="Wang R."/>
            <person name="Lv J."/>
            <person name="Li Y."/>
            <person name="Zhang Z."/>
            <person name="Liu B."/>
            <person name="Lu W."/>
            <person name="Hui Y."/>
            <person name="Liang J."/>
            <person name="Zhou Z."/>
            <person name="Hou R."/>
            <person name="Li X."/>
            <person name="Liu Y."/>
            <person name="Li H."/>
            <person name="Ning X."/>
            <person name="Lin Y."/>
            <person name="Zhao L."/>
            <person name="Xing Q."/>
            <person name="Dou J."/>
            <person name="Li Y."/>
            <person name="Mao J."/>
            <person name="Guo H."/>
            <person name="Dou H."/>
            <person name="Li T."/>
            <person name="Mu C."/>
            <person name="Jiang W."/>
            <person name="Fu Q."/>
            <person name="Fu X."/>
            <person name="Miao Y."/>
            <person name="Liu J."/>
            <person name="Yu Q."/>
            <person name="Li R."/>
            <person name="Liao H."/>
            <person name="Li X."/>
            <person name="Kong Y."/>
            <person name="Jiang Z."/>
            <person name="Chourrout D."/>
            <person name="Li R."/>
            <person name="Bao Z."/>
        </authorList>
    </citation>
    <scope>NUCLEOTIDE SEQUENCE [LARGE SCALE GENOMIC DNA]</scope>
    <source>
        <strain evidence="3 4">PY_sf001</strain>
    </source>
</reference>
<dbReference type="InterPro" id="IPR000719">
    <property type="entry name" value="Prot_kinase_dom"/>
</dbReference>
<feature type="compositionally biased region" description="Polar residues" evidence="1">
    <location>
        <begin position="9"/>
        <end position="18"/>
    </location>
</feature>
<dbReference type="GO" id="GO:0005524">
    <property type="term" value="F:ATP binding"/>
    <property type="evidence" value="ECO:0007669"/>
    <property type="project" value="InterPro"/>
</dbReference>
<dbReference type="SMART" id="SM00220">
    <property type="entry name" value="S_TKc"/>
    <property type="match status" value="1"/>
</dbReference>
<feature type="domain" description="Protein kinase" evidence="2">
    <location>
        <begin position="174"/>
        <end position="441"/>
    </location>
</feature>
<dbReference type="AlphaFoldDB" id="A0A210QG88"/>
<name>A0A210QG88_MIZYE</name>
<gene>
    <name evidence="3" type="ORF">KP79_PYT19350</name>
</gene>
<evidence type="ECO:0000256" key="1">
    <source>
        <dbReference type="SAM" id="MobiDB-lite"/>
    </source>
</evidence>
<dbReference type="PANTHER" id="PTHR44167:SF24">
    <property type="entry name" value="SERINE_THREONINE-PROTEIN KINASE CHK2"/>
    <property type="match status" value="1"/>
</dbReference>
<dbReference type="Pfam" id="PF00069">
    <property type="entry name" value="Pkinase"/>
    <property type="match status" value="1"/>
</dbReference>
<dbReference type="Gene3D" id="1.10.510.10">
    <property type="entry name" value="Transferase(Phosphotransferase) domain 1"/>
    <property type="match status" value="1"/>
</dbReference>
<comment type="caution">
    <text evidence="3">The sequence shown here is derived from an EMBL/GenBank/DDBJ whole genome shotgun (WGS) entry which is preliminary data.</text>
</comment>
<protein>
    <submittedName>
        <fullName evidence="3">Calcium-dependent protein kinase 4</fullName>
    </submittedName>
</protein>
<proteinExistence type="predicted"/>
<dbReference type="GO" id="GO:0004672">
    <property type="term" value="F:protein kinase activity"/>
    <property type="evidence" value="ECO:0007669"/>
    <property type="project" value="InterPro"/>
</dbReference>
<dbReference type="InterPro" id="IPR008271">
    <property type="entry name" value="Ser/Thr_kinase_AS"/>
</dbReference>